<keyword evidence="3" id="KW-0732">Signal</keyword>
<accession>A0ABV2RCP3</accession>
<dbReference type="Proteomes" id="UP001549313">
    <property type="component" value="Unassembled WGS sequence"/>
</dbReference>
<dbReference type="Gene3D" id="2.120.10.30">
    <property type="entry name" value="TolB, C-terminal domain"/>
    <property type="match status" value="3"/>
</dbReference>
<feature type="chain" id="PRO_5046043182" evidence="3">
    <location>
        <begin position="21"/>
        <end position="696"/>
    </location>
</feature>
<evidence type="ECO:0000313" key="6">
    <source>
        <dbReference type="Proteomes" id="UP001549313"/>
    </source>
</evidence>
<dbReference type="PANTHER" id="PTHR42776:SF27">
    <property type="entry name" value="DIPEPTIDYL PEPTIDASE FAMILY MEMBER 6"/>
    <property type="match status" value="1"/>
</dbReference>
<evidence type="ECO:0000256" key="1">
    <source>
        <dbReference type="ARBA" id="ARBA00022801"/>
    </source>
</evidence>
<dbReference type="InterPro" id="IPR011042">
    <property type="entry name" value="6-blade_b-propeller_TolB-like"/>
</dbReference>
<evidence type="ECO:0000256" key="3">
    <source>
        <dbReference type="SAM" id="SignalP"/>
    </source>
</evidence>
<dbReference type="RefSeq" id="WP_354089318.1">
    <property type="nucleotide sequence ID" value="NZ_JBEPTF010000003.1"/>
</dbReference>
<dbReference type="SUPFAM" id="SSF82171">
    <property type="entry name" value="DPP6 N-terminal domain-like"/>
    <property type="match status" value="1"/>
</dbReference>
<dbReference type="Pfam" id="PF00326">
    <property type="entry name" value="Peptidase_S9"/>
    <property type="match status" value="1"/>
</dbReference>
<organism evidence="5 6">
    <name type="scientific">Brevundimonas faecalis</name>
    <dbReference type="NCBI Taxonomy" id="947378"/>
    <lineage>
        <taxon>Bacteria</taxon>
        <taxon>Pseudomonadati</taxon>
        <taxon>Pseudomonadota</taxon>
        <taxon>Alphaproteobacteria</taxon>
        <taxon>Caulobacterales</taxon>
        <taxon>Caulobacteraceae</taxon>
        <taxon>Brevundimonas</taxon>
    </lineage>
</organism>
<dbReference type="SUPFAM" id="SSF53474">
    <property type="entry name" value="alpha/beta-Hydrolases"/>
    <property type="match status" value="1"/>
</dbReference>
<dbReference type="InterPro" id="IPR011659">
    <property type="entry name" value="WD40"/>
</dbReference>
<dbReference type="EMBL" id="JBEPTF010000003">
    <property type="protein sequence ID" value="MET4684351.1"/>
    <property type="molecule type" value="Genomic_DNA"/>
</dbReference>
<keyword evidence="5" id="KW-0031">Aminopeptidase</keyword>
<evidence type="ECO:0000256" key="2">
    <source>
        <dbReference type="ARBA" id="ARBA00022825"/>
    </source>
</evidence>
<sequence length="696" mass="75163">MHKSAWACCALILAATPMTAAIAQTPPSAAVSTRFQAQDLFNLEVASDPQISPDGSRIAYVRQTADIMTDRMRPSIWLIDVRTGRHTPLVAGAGSHTQPRWSPDGTRLSYISTGEGGGAQLFVRWMDTGQAVRVTGLPNTPSGVSWSPDGTRLAYSMLVPGEAPKIGTPLTKPEGAQWAPPLEIIDTVTYRADGQGYLKPGYRHVFVVPADGGGARQLTQGAFHHGGELSWSPDSATLYLSANRNPDWQREAANSEIFALDVRSGVLTALTNRNGPDQSPAVSPDGRRIAYVGYDDRRMGYHNARLYVMNRDGADRRVLTEGLDRSVQSPVWSKDGRSILFAYEDHGAITVGRATLDGAVSTVIQGLSGDDIGRPYAGGDFSLADDGAIAFTRGDSQRPADIHLLRQGRQTQLTRLNADYLSGKTLGAVQRLEVASSHDGQAVESWLTLPAGYVEGQKYPLILEIHGGPFAAYGPHFATDNQLFAAAGYAVLSVNPRGSTSYGDAFANLIHHDYPGHDYEDLISSVDAVIGRGVADPDRLFVTGGSGGGVLTSWIVGKTDRFKAAVVQKPVIDWSSFVLTADNPAFFARYWFGEYPWENPEAYWRRSPLSLVGNVKTPTMVVVGDEDYRTPVSESEQYYTALQLRGVPSALVKIPGVGHGLAVRPSQNAARINAILTWFDRYKTGAAAQTTTQAAR</sequence>
<keyword evidence="2" id="KW-0720">Serine protease</keyword>
<dbReference type="InterPro" id="IPR029058">
    <property type="entry name" value="AB_hydrolase_fold"/>
</dbReference>
<dbReference type="GO" id="GO:0004177">
    <property type="term" value="F:aminopeptidase activity"/>
    <property type="evidence" value="ECO:0007669"/>
    <property type="project" value="UniProtKB-KW"/>
</dbReference>
<evidence type="ECO:0000313" key="5">
    <source>
        <dbReference type="EMBL" id="MET4684351.1"/>
    </source>
</evidence>
<evidence type="ECO:0000259" key="4">
    <source>
        <dbReference type="Pfam" id="PF00326"/>
    </source>
</evidence>
<dbReference type="PANTHER" id="PTHR42776">
    <property type="entry name" value="SERINE PEPTIDASE S9 FAMILY MEMBER"/>
    <property type="match status" value="1"/>
</dbReference>
<name>A0ABV2RCP3_9CAUL</name>
<feature type="signal peptide" evidence="3">
    <location>
        <begin position="1"/>
        <end position="20"/>
    </location>
</feature>
<keyword evidence="1" id="KW-0378">Hydrolase</keyword>
<keyword evidence="6" id="KW-1185">Reference proteome</keyword>
<dbReference type="Gene3D" id="3.40.50.1820">
    <property type="entry name" value="alpha/beta hydrolase"/>
    <property type="match status" value="1"/>
</dbReference>
<dbReference type="InterPro" id="IPR001375">
    <property type="entry name" value="Peptidase_S9_cat"/>
</dbReference>
<gene>
    <name evidence="5" type="ORF">ABIE19_002288</name>
</gene>
<dbReference type="Pfam" id="PF07676">
    <property type="entry name" value="PD40"/>
    <property type="match status" value="4"/>
</dbReference>
<protein>
    <submittedName>
        <fullName evidence="5">Dipeptidyl aminopeptidase/acylaminoacyl peptidase</fullName>
    </submittedName>
</protein>
<keyword evidence="5" id="KW-0645">Protease</keyword>
<feature type="domain" description="Peptidase S9 prolyl oligopeptidase catalytic" evidence="4">
    <location>
        <begin position="475"/>
        <end position="682"/>
    </location>
</feature>
<comment type="caution">
    <text evidence="5">The sequence shown here is derived from an EMBL/GenBank/DDBJ whole genome shotgun (WGS) entry which is preliminary data.</text>
</comment>
<proteinExistence type="predicted"/>
<reference evidence="5 6" key="1">
    <citation type="submission" date="2024-06" db="EMBL/GenBank/DDBJ databases">
        <title>Sorghum-associated microbial communities from plants grown in Nebraska, USA.</title>
        <authorList>
            <person name="Schachtman D."/>
        </authorList>
    </citation>
    <scope>NUCLEOTIDE SEQUENCE [LARGE SCALE GENOMIC DNA]</scope>
    <source>
        <strain evidence="5 6">2814</strain>
    </source>
</reference>